<dbReference type="SUPFAM" id="SSF47413">
    <property type="entry name" value="lambda repressor-like DNA-binding domains"/>
    <property type="match status" value="1"/>
</dbReference>
<evidence type="ECO:0000259" key="1">
    <source>
        <dbReference type="PROSITE" id="PS50943"/>
    </source>
</evidence>
<dbReference type="SMART" id="SM00530">
    <property type="entry name" value="HTH_XRE"/>
    <property type="match status" value="1"/>
</dbReference>
<dbReference type="GO" id="GO:0003677">
    <property type="term" value="F:DNA binding"/>
    <property type="evidence" value="ECO:0007669"/>
    <property type="project" value="InterPro"/>
</dbReference>
<feature type="domain" description="HTH cro/C1-type" evidence="1">
    <location>
        <begin position="7"/>
        <end position="61"/>
    </location>
</feature>
<dbReference type="EMBL" id="LR215050">
    <property type="protein sequence ID" value="VEU82125.1"/>
    <property type="molecule type" value="Genomic_DNA"/>
</dbReference>
<keyword evidence="3" id="KW-1185">Reference proteome</keyword>
<dbReference type="Pfam" id="PF01381">
    <property type="entry name" value="HTH_3"/>
    <property type="match status" value="1"/>
</dbReference>
<name>A0A449BI53_9MOLU</name>
<dbReference type="KEGG" id="ahk:NCTC10172_00132"/>
<dbReference type="InterPro" id="IPR010982">
    <property type="entry name" value="Lambda_DNA-bd_dom_sf"/>
</dbReference>
<reference evidence="2 3" key="1">
    <citation type="submission" date="2019-01" db="EMBL/GenBank/DDBJ databases">
        <authorList>
            <consortium name="Pathogen Informatics"/>
        </authorList>
    </citation>
    <scope>NUCLEOTIDE SEQUENCE [LARGE SCALE GENOMIC DNA]</scope>
    <source>
        <strain evidence="2 3">NCTC10172</strain>
    </source>
</reference>
<protein>
    <submittedName>
        <fullName evidence="2">Transcriptional regulator</fullName>
    </submittedName>
</protein>
<dbReference type="RefSeq" id="WP_035368989.1">
    <property type="nucleotide sequence ID" value="NZ_LR215050.1"/>
</dbReference>
<dbReference type="STRING" id="1408416.GCA_000702765_00687"/>
<evidence type="ECO:0000313" key="2">
    <source>
        <dbReference type="EMBL" id="VEU82125.1"/>
    </source>
</evidence>
<organism evidence="2 3">
    <name type="scientific">Acholeplasma hippikon</name>
    <dbReference type="NCBI Taxonomy" id="264636"/>
    <lineage>
        <taxon>Bacteria</taxon>
        <taxon>Bacillati</taxon>
        <taxon>Mycoplasmatota</taxon>
        <taxon>Mollicutes</taxon>
        <taxon>Acholeplasmatales</taxon>
        <taxon>Acholeplasmataceae</taxon>
        <taxon>Acholeplasma</taxon>
    </lineage>
</organism>
<dbReference type="AlphaFoldDB" id="A0A449BI53"/>
<dbReference type="Proteomes" id="UP000290909">
    <property type="component" value="Chromosome"/>
</dbReference>
<dbReference type="PROSITE" id="PS50943">
    <property type="entry name" value="HTH_CROC1"/>
    <property type="match status" value="1"/>
</dbReference>
<dbReference type="CDD" id="cd00093">
    <property type="entry name" value="HTH_XRE"/>
    <property type="match status" value="1"/>
</dbReference>
<gene>
    <name evidence="2" type="ORF">NCTC10172_00132</name>
</gene>
<proteinExistence type="predicted"/>
<sequence length="64" mass="7691">MDYQRLVKELRLKLILSQQEFADLLNVSFASINRWETGKHEPTIKIKRKIVELCKYNNIKLEDE</sequence>
<dbReference type="InterPro" id="IPR001387">
    <property type="entry name" value="Cro/C1-type_HTH"/>
</dbReference>
<dbReference type="Gene3D" id="1.10.260.40">
    <property type="entry name" value="lambda repressor-like DNA-binding domains"/>
    <property type="match status" value="1"/>
</dbReference>
<evidence type="ECO:0000313" key="3">
    <source>
        <dbReference type="Proteomes" id="UP000290909"/>
    </source>
</evidence>
<accession>A0A449BI53</accession>